<protein>
    <submittedName>
        <fullName evidence="2">Dynein light chain, cytoplasmic</fullName>
    </submittedName>
</protein>
<dbReference type="OrthoDB" id="6506078at2759"/>
<dbReference type="SUPFAM" id="SSF54648">
    <property type="entry name" value="DLC"/>
    <property type="match status" value="1"/>
</dbReference>
<dbReference type="Gramene" id="Vitis17g00621.t01">
    <property type="protein sequence ID" value="Vitis17g00621.t01.CDS"/>
    <property type="gene ID" value="Vitis17g00621"/>
</dbReference>
<dbReference type="InterPro" id="IPR037177">
    <property type="entry name" value="DLC_sf"/>
</dbReference>
<accession>A0A438DJ57</accession>
<feature type="compositionally biased region" description="Basic residues" evidence="1">
    <location>
        <begin position="29"/>
        <end position="40"/>
    </location>
</feature>
<feature type="region of interest" description="Disordered" evidence="1">
    <location>
        <begin position="80"/>
        <end position="125"/>
    </location>
</feature>
<dbReference type="PANTHER" id="PTHR11886:SF80">
    <property type="entry name" value="OS01G0555600 PROTEIN"/>
    <property type="match status" value="1"/>
</dbReference>
<dbReference type="FunFam" id="3.30.740.10:FF:000003">
    <property type="entry name" value="Dynein light chain"/>
    <property type="match status" value="1"/>
</dbReference>
<comment type="caution">
    <text evidence="2">The sequence shown here is derived from an EMBL/GenBank/DDBJ whole genome shotgun (WGS) entry which is preliminary data.</text>
</comment>
<feature type="compositionally biased region" description="Basic and acidic residues" evidence="1">
    <location>
        <begin position="105"/>
        <end position="125"/>
    </location>
</feature>
<dbReference type="GO" id="GO:0007017">
    <property type="term" value="P:microtubule-based process"/>
    <property type="evidence" value="ECO:0007669"/>
    <property type="project" value="InterPro"/>
</dbReference>
<evidence type="ECO:0000313" key="3">
    <source>
        <dbReference type="Proteomes" id="UP000288805"/>
    </source>
</evidence>
<name>A0A438DJ57_VITVI</name>
<dbReference type="PANTHER" id="PTHR11886">
    <property type="entry name" value="DYNEIN LIGHT CHAIN"/>
    <property type="match status" value="1"/>
</dbReference>
<dbReference type="SMR" id="A0A438DJ57"/>
<dbReference type="SMART" id="SM01375">
    <property type="entry name" value="Dynein_light"/>
    <property type="match status" value="1"/>
</dbReference>
<reference evidence="2 3" key="1">
    <citation type="journal article" date="2018" name="PLoS Genet.">
        <title>Population sequencing reveals clonal diversity and ancestral inbreeding in the grapevine cultivar Chardonnay.</title>
        <authorList>
            <person name="Roach M.J."/>
            <person name="Johnson D.L."/>
            <person name="Bohlmann J."/>
            <person name="van Vuuren H.J."/>
            <person name="Jones S.J."/>
            <person name="Pretorius I.S."/>
            <person name="Schmidt S.A."/>
            <person name="Borneman A.R."/>
        </authorList>
    </citation>
    <scope>NUCLEOTIDE SEQUENCE [LARGE SCALE GENOMIC DNA]</scope>
    <source>
        <strain evidence="3">cv. Chardonnay</strain>
        <tissue evidence="2">Leaf</tissue>
    </source>
</reference>
<dbReference type="Gene3D" id="3.30.740.10">
    <property type="entry name" value="Protein Inhibitor Of Neuronal Nitric Oxide Synthase"/>
    <property type="match status" value="1"/>
</dbReference>
<dbReference type="Proteomes" id="UP000288805">
    <property type="component" value="Unassembled WGS sequence"/>
</dbReference>
<dbReference type="InterPro" id="IPR001372">
    <property type="entry name" value="Dynein_light_chain_typ-1/2"/>
</dbReference>
<evidence type="ECO:0000313" key="2">
    <source>
        <dbReference type="EMBL" id="RVW35510.1"/>
    </source>
</evidence>
<feature type="region of interest" description="Disordered" evidence="1">
    <location>
        <begin position="1"/>
        <end position="52"/>
    </location>
</feature>
<dbReference type="AlphaFoldDB" id="A0A438DJ57"/>
<gene>
    <name evidence="2" type="primary">dlcB_4</name>
    <name evidence="2" type="ORF">CK203_073834</name>
</gene>
<organism evidence="2 3">
    <name type="scientific">Vitis vinifera</name>
    <name type="common">Grape</name>
    <dbReference type="NCBI Taxonomy" id="29760"/>
    <lineage>
        <taxon>Eukaryota</taxon>
        <taxon>Viridiplantae</taxon>
        <taxon>Streptophyta</taxon>
        <taxon>Embryophyta</taxon>
        <taxon>Tracheophyta</taxon>
        <taxon>Spermatophyta</taxon>
        <taxon>Magnoliopsida</taxon>
        <taxon>eudicotyledons</taxon>
        <taxon>Gunneridae</taxon>
        <taxon>Pentapetalae</taxon>
        <taxon>rosids</taxon>
        <taxon>Vitales</taxon>
        <taxon>Vitaceae</taxon>
        <taxon>Viteae</taxon>
        <taxon>Vitis</taxon>
    </lineage>
</organism>
<dbReference type="Pfam" id="PF01221">
    <property type="entry name" value="Dynein_light"/>
    <property type="match status" value="1"/>
</dbReference>
<proteinExistence type="predicted"/>
<dbReference type="GO" id="GO:0030286">
    <property type="term" value="C:dynein complex"/>
    <property type="evidence" value="ECO:0007669"/>
    <property type="project" value="InterPro"/>
</dbReference>
<evidence type="ECO:0000256" key="1">
    <source>
        <dbReference type="SAM" id="MobiDB-lite"/>
    </source>
</evidence>
<dbReference type="KEGG" id="vvi:100263952"/>
<sequence length="272" mass="30260">MDPTRKKHPKSSSTPSSTSALSDPSAHKISNHFSRHRLHTSLKPNNPPPRVDTRLQAKAMTVSLIGADSSNAFIIKPNRKHAAPAAKMDAPPPAESKERLKKSPVKKEKEKKESQDRRDIKKLSSKEVNDINKVLKVAKEKESQQGHGHDIMRRPSFSLGRRRSFCCSQVELAGFLASTGVKVVSVDMPPFMQIHAVDCARNAYDSLEKFTSKTLAMTLKKEFDGVYGPAWHCIVGTSFGSFVTHSVGGFMYFAMDHKLYILLFKTAVQRAD</sequence>
<feature type="compositionally biased region" description="Basic residues" evidence="1">
    <location>
        <begin position="1"/>
        <end position="10"/>
    </location>
</feature>
<feature type="compositionally biased region" description="Low complexity" evidence="1">
    <location>
        <begin position="11"/>
        <end position="24"/>
    </location>
</feature>
<dbReference type="EMBL" id="QGNW01001602">
    <property type="protein sequence ID" value="RVW35510.1"/>
    <property type="molecule type" value="Genomic_DNA"/>
</dbReference>